<reference evidence="1" key="3">
    <citation type="submission" date="2025-08" db="UniProtKB">
        <authorList>
            <consortium name="Ensembl"/>
        </authorList>
    </citation>
    <scope>IDENTIFICATION</scope>
</reference>
<keyword evidence="2" id="KW-1185">Reference proteome</keyword>
<reference evidence="2" key="1">
    <citation type="submission" date="2011-05" db="EMBL/GenBank/DDBJ databases">
        <title>Insights into the evolution of the great apes provided by the gorilla genome.</title>
        <authorList>
            <person name="Scally A."/>
        </authorList>
    </citation>
    <scope>NUCLEOTIDE SEQUENCE [LARGE SCALE GENOMIC DNA]</scope>
</reference>
<accession>A0A2I2YU86</accession>
<reference evidence="1" key="4">
    <citation type="submission" date="2025-09" db="UniProtKB">
        <authorList>
            <consortium name="Ensembl"/>
        </authorList>
    </citation>
    <scope>IDENTIFICATION</scope>
</reference>
<evidence type="ECO:0000313" key="2">
    <source>
        <dbReference type="Proteomes" id="UP000001519"/>
    </source>
</evidence>
<dbReference type="Ensembl" id="ENSGGOT00000047183.1">
    <property type="protein sequence ID" value="ENSGGOP00000038307.1"/>
    <property type="gene ID" value="ENSGGOG00000041250.1"/>
</dbReference>
<organism evidence="1 2">
    <name type="scientific">Gorilla gorilla gorilla</name>
    <name type="common">Western lowland gorilla</name>
    <dbReference type="NCBI Taxonomy" id="9595"/>
    <lineage>
        <taxon>Eukaryota</taxon>
        <taxon>Metazoa</taxon>
        <taxon>Chordata</taxon>
        <taxon>Craniata</taxon>
        <taxon>Vertebrata</taxon>
        <taxon>Euteleostomi</taxon>
        <taxon>Mammalia</taxon>
        <taxon>Eutheria</taxon>
        <taxon>Euarchontoglires</taxon>
        <taxon>Primates</taxon>
        <taxon>Haplorrhini</taxon>
        <taxon>Catarrhini</taxon>
        <taxon>Hominidae</taxon>
        <taxon>Gorilla</taxon>
    </lineage>
</organism>
<dbReference type="GeneTree" id="ENSGT01150000287086"/>
<evidence type="ECO:0000313" key="1">
    <source>
        <dbReference type="Ensembl" id="ENSGGOP00000038307.1"/>
    </source>
</evidence>
<dbReference type="Proteomes" id="UP000001519">
    <property type="component" value="Chromosome X"/>
</dbReference>
<reference evidence="1 2" key="2">
    <citation type="journal article" date="2012" name="Nature">
        <title>Insights into hominid evolution from the gorilla genome sequence.</title>
        <authorList>
            <person name="Scally A."/>
            <person name="Dutheil J.Y."/>
            <person name="Hillier L.W."/>
            <person name="Jordan G.E."/>
            <person name="Goodhead I."/>
            <person name="Herrero J."/>
            <person name="Hobolth A."/>
            <person name="Lappalainen T."/>
            <person name="Mailund T."/>
            <person name="Marques-Bonet T."/>
            <person name="McCarthy S."/>
            <person name="Montgomery S.H."/>
            <person name="Schwalie P.C."/>
            <person name="Tang Y.A."/>
            <person name="Ward M.C."/>
            <person name="Xue Y."/>
            <person name="Yngvadottir B."/>
            <person name="Alkan C."/>
            <person name="Andersen L.N."/>
            <person name="Ayub Q."/>
            <person name="Ball E.V."/>
            <person name="Beal K."/>
            <person name="Bradley B.J."/>
            <person name="Chen Y."/>
            <person name="Clee C.M."/>
            <person name="Fitzgerald S."/>
            <person name="Graves T.A."/>
            <person name="Gu Y."/>
            <person name="Heath P."/>
            <person name="Heger A."/>
            <person name="Karakoc E."/>
            <person name="Kolb-Kokocinski A."/>
            <person name="Laird G.K."/>
            <person name="Lunter G."/>
            <person name="Meader S."/>
            <person name="Mort M."/>
            <person name="Mullikin J.C."/>
            <person name="Munch K."/>
            <person name="O'Connor T.D."/>
            <person name="Phillips A.D."/>
            <person name="Prado-Martinez J."/>
            <person name="Rogers A.S."/>
            <person name="Sajjadian S."/>
            <person name="Schmidt D."/>
            <person name="Shaw K."/>
            <person name="Simpson J.T."/>
            <person name="Stenson P.D."/>
            <person name="Turner D.J."/>
            <person name="Vigilant L."/>
            <person name="Vilella A.J."/>
            <person name="Whitener W."/>
            <person name="Zhu B."/>
            <person name="Cooper D.N."/>
            <person name="de Jong P."/>
            <person name="Dermitzakis E.T."/>
            <person name="Eichler E.E."/>
            <person name="Flicek P."/>
            <person name="Goldman N."/>
            <person name="Mundy N.I."/>
            <person name="Ning Z."/>
            <person name="Odom D.T."/>
            <person name="Ponting C.P."/>
            <person name="Quail M.A."/>
            <person name="Ryder O.A."/>
            <person name="Searle S.M."/>
            <person name="Warren W.C."/>
            <person name="Wilson R.K."/>
            <person name="Schierup M.H."/>
            <person name="Rogers J."/>
            <person name="Tyler-Smith C."/>
            <person name="Durbin R."/>
        </authorList>
    </citation>
    <scope>NUCLEOTIDE SEQUENCE [LARGE SCALE GENOMIC DNA]</scope>
</reference>
<protein>
    <submittedName>
        <fullName evidence="1">Uncharacterized protein</fullName>
    </submittedName>
</protein>
<dbReference type="InParanoid" id="A0A2I2YU86"/>
<dbReference type="AlphaFoldDB" id="A0A2I2YU86"/>
<dbReference type="EMBL" id="CABD030125416">
    <property type="status" value="NOT_ANNOTATED_CDS"/>
    <property type="molecule type" value="Genomic_DNA"/>
</dbReference>
<proteinExistence type="predicted"/>
<dbReference type="OMA" id="TWRGVEL"/>
<name>A0A2I2YU86_GORGO</name>
<sequence>MGHRPGITTWRGVELTLSCHLETFIFAYVIHSVQVANSVNAMYSLCPHGCFCK</sequence>